<feature type="compositionally biased region" description="Basic and acidic residues" evidence="1">
    <location>
        <begin position="602"/>
        <end position="614"/>
    </location>
</feature>
<dbReference type="SUPFAM" id="SSF51905">
    <property type="entry name" value="FAD/NAD(P)-binding domain"/>
    <property type="match status" value="2"/>
</dbReference>
<dbReference type="InterPro" id="IPR023753">
    <property type="entry name" value="FAD/NAD-binding_dom"/>
</dbReference>
<dbReference type="GO" id="GO:0016491">
    <property type="term" value="F:oxidoreductase activity"/>
    <property type="evidence" value="ECO:0007669"/>
    <property type="project" value="InterPro"/>
</dbReference>
<dbReference type="Pfam" id="PF07992">
    <property type="entry name" value="Pyr_redox_2"/>
    <property type="match status" value="1"/>
</dbReference>
<dbReference type="Proteomes" id="UP000322899">
    <property type="component" value="Unassembled WGS sequence"/>
</dbReference>
<evidence type="ECO:0000259" key="2">
    <source>
        <dbReference type="Pfam" id="PF07992"/>
    </source>
</evidence>
<feature type="region of interest" description="Disordered" evidence="1">
    <location>
        <begin position="439"/>
        <end position="491"/>
    </location>
</feature>
<dbReference type="InterPro" id="IPR052541">
    <property type="entry name" value="SQRD"/>
</dbReference>
<feature type="region of interest" description="Disordered" evidence="1">
    <location>
        <begin position="896"/>
        <end position="975"/>
    </location>
</feature>
<feature type="compositionally biased region" description="Low complexity" evidence="1">
    <location>
        <begin position="782"/>
        <end position="798"/>
    </location>
</feature>
<feature type="domain" description="FAD/NAD(P)-binding" evidence="2">
    <location>
        <begin position="9"/>
        <end position="255"/>
    </location>
</feature>
<organism evidence="3 4">
    <name type="scientific">Cafeteria roenbergensis</name>
    <name type="common">Marine flagellate</name>
    <dbReference type="NCBI Taxonomy" id="33653"/>
    <lineage>
        <taxon>Eukaryota</taxon>
        <taxon>Sar</taxon>
        <taxon>Stramenopiles</taxon>
        <taxon>Bigyra</taxon>
        <taxon>Opalozoa</taxon>
        <taxon>Bicosoecida</taxon>
        <taxon>Cafeteriaceae</taxon>
        <taxon>Cafeteria</taxon>
    </lineage>
</organism>
<dbReference type="InterPro" id="IPR036188">
    <property type="entry name" value="FAD/NAD-bd_sf"/>
</dbReference>
<feature type="region of interest" description="Disordered" evidence="1">
    <location>
        <begin position="553"/>
        <end position="649"/>
    </location>
</feature>
<protein>
    <recommendedName>
        <fullName evidence="2">FAD/NAD(P)-binding domain-containing protein</fullName>
    </recommendedName>
</protein>
<feature type="region of interest" description="Disordered" evidence="1">
    <location>
        <begin position="765"/>
        <end position="803"/>
    </location>
</feature>
<evidence type="ECO:0000256" key="1">
    <source>
        <dbReference type="SAM" id="MobiDB-lite"/>
    </source>
</evidence>
<comment type="caution">
    <text evidence="3">The sequence shown here is derived from an EMBL/GenBank/DDBJ whole genome shotgun (WGS) entry which is preliminary data.</text>
</comment>
<feature type="compositionally biased region" description="Gly residues" evidence="1">
    <location>
        <begin position="765"/>
        <end position="774"/>
    </location>
</feature>
<accession>A0A5A8EBG8</accession>
<dbReference type="PANTHER" id="PTHR43755:SF1">
    <property type="entry name" value="FAD-DEPENDENT PYRIDINE NUCLEOTIDE-DISULPHIDE OXIDOREDUCTASE"/>
    <property type="match status" value="1"/>
</dbReference>
<dbReference type="PANTHER" id="PTHR43755">
    <property type="match status" value="1"/>
</dbReference>
<proteinExistence type="predicted"/>
<dbReference type="AlphaFoldDB" id="A0A5A8EBG8"/>
<feature type="compositionally biased region" description="Polar residues" evidence="1">
    <location>
        <begin position="563"/>
        <end position="576"/>
    </location>
</feature>
<reference evidence="3 4" key="1">
    <citation type="submission" date="2019-07" db="EMBL/GenBank/DDBJ databases">
        <title>Genomes of Cafeteria roenbergensis.</title>
        <authorList>
            <person name="Fischer M.G."/>
            <person name="Hackl T."/>
            <person name="Roman M."/>
        </authorList>
    </citation>
    <scope>NUCLEOTIDE SEQUENCE [LARGE SCALE GENOMIC DNA]</scope>
    <source>
        <strain evidence="3 4">E4-10P</strain>
    </source>
</reference>
<dbReference type="Gene3D" id="3.50.50.100">
    <property type="match status" value="2"/>
</dbReference>
<feature type="compositionally biased region" description="Low complexity" evidence="1">
    <location>
        <begin position="948"/>
        <end position="968"/>
    </location>
</feature>
<dbReference type="EMBL" id="VLTO01000016">
    <property type="protein sequence ID" value="KAA0175176.1"/>
    <property type="molecule type" value="Genomic_DNA"/>
</dbReference>
<dbReference type="OrthoDB" id="5376590at2759"/>
<evidence type="ECO:0000313" key="3">
    <source>
        <dbReference type="EMBL" id="KAA0175176.1"/>
    </source>
</evidence>
<sequence length="975" mass="100181">MTGLPRRPRVVVIGTGFGGLEAVRELTEQHAFPMDITVVSPSTHFLVGLSQAFLMLGALEKMDVAIPIDSAKCFLPSDQGGPHAMHKVTRVRDAVSFVDWRRQTVCLRSGAGPLAYDYLVVASGAVCSRWGIPGLAHHSLDICSPEDNEMLSHSLESLARLAGPGRRKSVVVGVSRLPYRCPMAPLEWAMLIDARLRAYGVREHVDILYISPETQLVPMGGAVGNLFMSEVLRRRGINVQCGCSLVGVHDARELEAQHGVRLSSAKALRVRLNGTPPFVKAGCLEAGLWPSVPAPDALQTANPAALADAVAAATPLPAPDPPLNGAAAPLVVLAATDIFVSTSPLIAPSFVRSSFPTTPEHGSSRFLPACRVSQATQYPRIFAAGDVTDVRLRCSSPDGSTPLHPKTGHFAKQMAQTAAVNILSDIAVGGRLSCGVKQPQEAAKSPADPPQELATLSDGCGGEASNRGGAARPSVSAGRAGGAAFSEPRIPVTPPNAANVAMATVGGVPPSTLAPGWWWSGSRAPTVRWGVCAFQTDGVRAVAVRVNIPLEAGAPWRPGQRPCSPTSATATVSGGDNSDDEREPTGDGMSATPRALSRTPRKREPSADRPEPPARPKAGASSRAGSPAVPARAASRASSESSASGPARPAAAAGVSSFISTNGAAPLRASSLAAALAASSSQSSAMVLGRAAGAAGPALSSSSSAAAEDLPEVTYTFNMPTEAAMEYVLLFWRTHIHRWFLIPPDVCPPHLVMEVPSYLAGSSLGGSTAGGNSSGRGRAGDGAKSAAGSSAHSSPVGSTHSRDSGALMLQDATDVPSDEGLWQRLKQQIDLELSNGRSGDASVATVGTMLEGVASRTPINDVARMQLVSAVNRGFGLSSSGALTVEQAIAHGVHASRPPTTIMPNPLLAQAPRDGKRARSPGPASTGNAPAVTPLPPAWPGSNLGSTAADSRSGHSSGSADAASAAPPAKRPSRG</sequence>
<feature type="compositionally biased region" description="Low complexity" evidence="1">
    <location>
        <begin position="616"/>
        <end position="649"/>
    </location>
</feature>
<name>A0A5A8EBG8_CAFRO</name>
<gene>
    <name evidence="3" type="ORF">FNF27_03473</name>
</gene>
<evidence type="ECO:0000313" key="4">
    <source>
        <dbReference type="Proteomes" id="UP000322899"/>
    </source>
</evidence>